<evidence type="ECO:0000313" key="3">
    <source>
        <dbReference type="Proteomes" id="UP001147653"/>
    </source>
</evidence>
<gene>
    <name evidence="2" type="ORF">OJ997_01630</name>
</gene>
<accession>A0A9X3N3D7</accession>
<comment type="caution">
    <text evidence="2">The sequence shown here is derived from an EMBL/GenBank/DDBJ whole genome shotgun (WGS) entry which is preliminary data.</text>
</comment>
<organism evidence="2 3">
    <name type="scientific">Solirubrobacter phytolaccae</name>
    <dbReference type="NCBI Taxonomy" id="1404360"/>
    <lineage>
        <taxon>Bacteria</taxon>
        <taxon>Bacillati</taxon>
        <taxon>Actinomycetota</taxon>
        <taxon>Thermoleophilia</taxon>
        <taxon>Solirubrobacterales</taxon>
        <taxon>Solirubrobacteraceae</taxon>
        <taxon>Solirubrobacter</taxon>
    </lineage>
</organism>
<keyword evidence="1" id="KW-0732">Signal</keyword>
<name>A0A9X3N3D7_9ACTN</name>
<feature type="chain" id="PRO_5040966153" evidence="1">
    <location>
        <begin position="23"/>
        <end position="415"/>
    </location>
</feature>
<dbReference type="AlphaFoldDB" id="A0A9X3N3D7"/>
<sequence>MRTGLWLLIVAALLVAPASAYAPPSPWQLGDPIVLPFKSPDDAPVRSASSGPAHGTALIVGERVHYADAAGRWHAFGIPDARDVGLARLENGGGLVTWGDGRTQFVRTWTHDGVLAPAQAVMPTSDSFTVTLTYDEAGTVVIVAVHPRVVVAVRDPGGAFGAAQDLGPISDEGLFTFFADIKDGAPDLSWEGHRLVRPGPGAAFIRAPLEAPDDTVIAADDSRRVPIGPAVRKACKEGCVYVRLFTWPDGTARLLYRTGREDHDDWRVALPGADGVFDGDRVATRLAATEPVWTARPGVVAFARQAHPGVALVPYGEAPRSKPRVRVLRSHVEGSRLLVYVLCTATCRLSVDGARIYEDGGFSASTAPLRRALEPFEVVRVSLPRPRGGSARLPYTLRDVQGTAKRGALRVRLKR</sequence>
<dbReference type="EMBL" id="JAPDDP010000002">
    <property type="protein sequence ID" value="MDA0178978.1"/>
    <property type="molecule type" value="Genomic_DNA"/>
</dbReference>
<dbReference type="RefSeq" id="WP_270023245.1">
    <property type="nucleotide sequence ID" value="NZ_JAPDDP010000002.1"/>
</dbReference>
<keyword evidence="3" id="KW-1185">Reference proteome</keyword>
<reference evidence="2" key="1">
    <citation type="submission" date="2022-10" db="EMBL/GenBank/DDBJ databases">
        <title>The WGS of Solirubrobacter phytolaccae KCTC 29190.</title>
        <authorList>
            <person name="Jiang Z."/>
        </authorList>
    </citation>
    <scope>NUCLEOTIDE SEQUENCE</scope>
    <source>
        <strain evidence="2">KCTC 29190</strain>
    </source>
</reference>
<evidence type="ECO:0000256" key="1">
    <source>
        <dbReference type="SAM" id="SignalP"/>
    </source>
</evidence>
<proteinExistence type="predicted"/>
<feature type="signal peptide" evidence="1">
    <location>
        <begin position="1"/>
        <end position="22"/>
    </location>
</feature>
<protein>
    <submittedName>
        <fullName evidence="2">Uncharacterized protein</fullName>
    </submittedName>
</protein>
<dbReference type="Proteomes" id="UP001147653">
    <property type="component" value="Unassembled WGS sequence"/>
</dbReference>
<evidence type="ECO:0000313" key="2">
    <source>
        <dbReference type="EMBL" id="MDA0178978.1"/>
    </source>
</evidence>